<dbReference type="AlphaFoldDB" id="A0A9P4Y204"/>
<dbReference type="RefSeq" id="XP_040776005.1">
    <property type="nucleotide sequence ID" value="XM_040917358.1"/>
</dbReference>
<dbReference type="GeneID" id="63834487"/>
<protein>
    <submittedName>
        <fullName evidence="2">HET-domain-containing protein</fullName>
    </submittedName>
</protein>
<dbReference type="Pfam" id="PF06985">
    <property type="entry name" value="HET"/>
    <property type="match status" value="1"/>
</dbReference>
<dbReference type="InterPro" id="IPR010730">
    <property type="entry name" value="HET"/>
</dbReference>
<evidence type="ECO:0000313" key="3">
    <source>
        <dbReference type="Proteomes" id="UP000803844"/>
    </source>
</evidence>
<dbReference type="EMBL" id="MU032348">
    <property type="protein sequence ID" value="KAF3765044.1"/>
    <property type="molecule type" value="Genomic_DNA"/>
</dbReference>
<dbReference type="PANTHER" id="PTHR33112">
    <property type="entry name" value="DOMAIN PROTEIN, PUTATIVE-RELATED"/>
    <property type="match status" value="1"/>
</dbReference>
<keyword evidence="3" id="KW-1185">Reference proteome</keyword>
<dbReference type="Proteomes" id="UP000803844">
    <property type="component" value="Unassembled WGS sequence"/>
</dbReference>
<proteinExistence type="predicted"/>
<evidence type="ECO:0000259" key="1">
    <source>
        <dbReference type="Pfam" id="PF06985"/>
    </source>
</evidence>
<sequence>MRLDAVKWLIASHAKVGGTIYHQLPSLRAQLATVPRVQLPTRVLDLRPSSFSSDRLTFEDMRLLISNGETMGHYMTLSHRWGEAHNLELTRENLPAFTKRIEFRHLPRTYEHAVIVARSLGFRYLWIDALCIIQHDEHDWLRESAKMATIYHNASCNIAAHTALDDSHGFLWPNFAQSLADSAIMKRGWVFQERILSKRIIHFARGTSFFEDASGVIKPDGIAPENYDPITNNKMNLEDGLVSQDEWYHLVERFTTCNLTFETDRLPAVAGLSEYYAQQTIDGKYLWGLWSGSFHQGLLWVTTAQDTNELLEGYRAAGMQPPSWSWARWAGKIRY</sequence>
<gene>
    <name evidence="2" type="ORF">M406DRAFT_260352</name>
</gene>
<reference evidence="2" key="1">
    <citation type="journal article" date="2020" name="Phytopathology">
        <title>Genome sequence of the chestnut blight fungus Cryphonectria parasitica EP155: A fundamental resource for an archetypical invasive plant pathogen.</title>
        <authorList>
            <person name="Crouch J.A."/>
            <person name="Dawe A."/>
            <person name="Aerts A."/>
            <person name="Barry K."/>
            <person name="Churchill A.C.L."/>
            <person name="Grimwood J."/>
            <person name="Hillman B."/>
            <person name="Milgroom M.G."/>
            <person name="Pangilinan J."/>
            <person name="Smith M."/>
            <person name="Salamov A."/>
            <person name="Schmutz J."/>
            <person name="Yadav J."/>
            <person name="Grigoriev I.V."/>
            <person name="Nuss D."/>
        </authorList>
    </citation>
    <scope>NUCLEOTIDE SEQUENCE</scope>
    <source>
        <strain evidence="2">EP155</strain>
    </source>
</reference>
<organism evidence="2 3">
    <name type="scientific">Cryphonectria parasitica (strain ATCC 38755 / EP155)</name>
    <dbReference type="NCBI Taxonomy" id="660469"/>
    <lineage>
        <taxon>Eukaryota</taxon>
        <taxon>Fungi</taxon>
        <taxon>Dikarya</taxon>
        <taxon>Ascomycota</taxon>
        <taxon>Pezizomycotina</taxon>
        <taxon>Sordariomycetes</taxon>
        <taxon>Sordariomycetidae</taxon>
        <taxon>Diaporthales</taxon>
        <taxon>Cryphonectriaceae</taxon>
        <taxon>Cryphonectria-Endothia species complex</taxon>
        <taxon>Cryphonectria</taxon>
    </lineage>
</organism>
<comment type="caution">
    <text evidence="2">The sequence shown here is derived from an EMBL/GenBank/DDBJ whole genome shotgun (WGS) entry which is preliminary data.</text>
</comment>
<feature type="non-terminal residue" evidence="2">
    <location>
        <position position="335"/>
    </location>
</feature>
<dbReference type="PANTHER" id="PTHR33112:SF10">
    <property type="entry name" value="TOL"/>
    <property type="match status" value="1"/>
</dbReference>
<dbReference type="OrthoDB" id="5347061at2759"/>
<feature type="domain" description="Heterokaryon incompatibility" evidence="1">
    <location>
        <begin position="74"/>
        <end position="171"/>
    </location>
</feature>
<evidence type="ECO:0000313" key="2">
    <source>
        <dbReference type="EMBL" id="KAF3765044.1"/>
    </source>
</evidence>
<name>A0A9P4Y204_CRYP1</name>
<accession>A0A9P4Y204</accession>